<dbReference type="PROSITE" id="PS51898">
    <property type="entry name" value="TYR_RECOMBINASE"/>
    <property type="match status" value="1"/>
</dbReference>
<accession>A0ABY4HH92</accession>
<dbReference type="InterPro" id="IPR013762">
    <property type="entry name" value="Integrase-like_cat_sf"/>
</dbReference>
<evidence type="ECO:0000256" key="1">
    <source>
        <dbReference type="ARBA" id="ARBA00023172"/>
    </source>
</evidence>
<reference evidence="3" key="1">
    <citation type="submission" date="2022-04" db="EMBL/GenBank/DDBJ databases">
        <title>Halobacillus sp. isolated from saltern.</title>
        <authorList>
            <person name="Won M."/>
            <person name="Lee C.-M."/>
            <person name="Woen H.-Y."/>
            <person name="Kwon S.-W."/>
        </authorList>
    </citation>
    <scope>NUCLEOTIDE SEQUENCE</scope>
    <source>
        <strain evidence="3">SSHM10-5</strain>
    </source>
</reference>
<dbReference type="SUPFAM" id="SSF56349">
    <property type="entry name" value="DNA breaking-rejoining enzymes"/>
    <property type="match status" value="1"/>
</dbReference>
<keyword evidence="1" id="KW-0233">DNA recombination</keyword>
<proteinExistence type="predicted"/>
<dbReference type="InterPro" id="IPR011010">
    <property type="entry name" value="DNA_brk_join_enz"/>
</dbReference>
<protein>
    <submittedName>
        <fullName evidence="3">Tyrosine-type recombinase/integrase</fullName>
    </submittedName>
</protein>
<feature type="domain" description="Tyr recombinase" evidence="2">
    <location>
        <begin position="1"/>
        <end position="80"/>
    </location>
</feature>
<organism evidence="3 4">
    <name type="scientific">Halobacillus amylolyticus</name>
    <dbReference type="NCBI Taxonomy" id="2932259"/>
    <lineage>
        <taxon>Bacteria</taxon>
        <taxon>Bacillati</taxon>
        <taxon>Bacillota</taxon>
        <taxon>Bacilli</taxon>
        <taxon>Bacillales</taxon>
        <taxon>Bacillaceae</taxon>
        <taxon>Halobacillus</taxon>
    </lineage>
</organism>
<gene>
    <name evidence="3" type="ORF">MUO15_07475</name>
</gene>
<evidence type="ECO:0000259" key="2">
    <source>
        <dbReference type="PROSITE" id="PS51898"/>
    </source>
</evidence>
<keyword evidence="4" id="KW-1185">Reference proteome</keyword>
<evidence type="ECO:0000313" key="3">
    <source>
        <dbReference type="EMBL" id="UOR13936.1"/>
    </source>
</evidence>
<dbReference type="Pfam" id="PF00589">
    <property type="entry name" value="Phage_integrase"/>
    <property type="match status" value="1"/>
</dbReference>
<dbReference type="Proteomes" id="UP000830326">
    <property type="component" value="Chromosome"/>
</dbReference>
<evidence type="ECO:0000313" key="4">
    <source>
        <dbReference type="Proteomes" id="UP000830326"/>
    </source>
</evidence>
<dbReference type="EMBL" id="CP095075">
    <property type="protein sequence ID" value="UOR13936.1"/>
    <property type="molecule type" value="Genomic_DNA"/>
</dbReference>
<dbReference type="Gene3D" id="1.10.443.10">
    <property type="entry name" value="Intergrase catalytic core"/>
    <property type="match status" value="1"/>
</dbReference>
<sequence length="80" mass="9707">MRVSDIQWQYNFVKIDGKGYKERHVPIQSNMKTQLRKYVSIRGKLDNEALFVTIDSKPLTKRQFQSYITLYEWRRSDIHL</sequence>
<dbReference type="InterPro" id="IPR002104">
    <property type="entry name" value="Integrase_catalytic"/>
</dbReference>
<name>A0ABY4HH92_9BACI</name>